<evidence type="ECO:0000313" key="2">
    <source>
        <dbReference type="EMBL" id="JAA84555.1"/>
    </source>
</evidence>
<protein>
    <submittedName>
        <fullName evidence="2">Uncharacterized protein</fullName>
    </submittedName>
</protein>
<accession>S4PC58</accession>
<reference evidence="2" key="2">
    <citation type="submission" date="2013-05" db="EMBL/GenBank/DDBJ databases">
        <authorList>
            <person name="Carter J.-M."/>
            <person name="Baker S.C."/>
            <person name="Pink R."/>
            <person name="Carter D.R.F."/>
            <person name="Collins A."/>
            <person name="Tomlin J."/>
            <person name="Gibbs M."/>
            <person name="Breuker C.J."/>
        </authorList>
    </citation>
    <scope>NUCLEOTIDE SEQUENCE</scope>
    <source>
        <tissue evidence="2">Ovary</tissue>
    </source>
</reference>
<feature type="chain" id="PRO_5004522410" evidence="1">
    <location>
        <begin position="21"/>
        <end position="231"/>
    </location>
</feature>
<name>S4PC58_9NEOP</name>
<organism evidence="2">
    <name type="scientific">Pararge aegeria</name>
    <name type="common">speckled wood butterfly</name>
    <dbReference type="NCBI Taxonomy" id="116150"/>
    <lineage>
        <taxon>Eukaryota</taxon>
        <taxon>Metazoa</taxon>
        <taxon>Ecdysozoa</taxon>
        <taxon>Arthropoda</taxon>
        <taxon>Hexapoda</taxon>
        <taxon>Insecta</taxon>
        <taxon>Pterygota</taxon>
        <taxon>Neoptera</taxon>
        <taxon>Endopterygota</taxon>
        <taxon>Lepidoptera</taxon>
        <taxon>Glossata</taxon>
        <taxon>Ditrysia</taxon>
        <taxon>Papilionoidea</taxon>
        <taxon>Nymphalidae</taxon>
        <taxon>Satyrinae</taxon>
        <taxon>Satyrini</taxon>
        <taxon>Parargina</taxon>
        <taxon>Pararge</taxon>
    </lineage>
</organism>
<feature type="non-terminal residue" evidence="2">
    <location>
        <position position="231"/>
    </location>
</feature>
<sequence>MKTIITILCIIGIGTHNVASQCLNRQPNLVFNRQIPETIVETPLIYPQPQSVYQPTLRDVQPILNAQIRDIPPLLTSPTTIITDCTPSVCKTLIDIIQFMSVCNLIKEKQGGSDVALQLAEPFFKELMSSQSLSNPVLTKAIAPCLNPAVRNTFSPNLISPGIQFSNSVVRNPISPNLINPSVISTCSNQIVSNPIPQSLVNPGAISSIYPDIVGFPSGVSNVNSNVLVGN</sequence>
<feature type="signal peptide" evidence="1">
    <location>
        <begin position="1"/>
        <end position="20"/>
    </location>
</feature>
<reference evidence="2" key="1">
    <citation type="journal article" date="2013" name="BMC Genomics">
        <title>Unscrambling butterfly oogenesis.</title>
        <authorList>
            <person name="Carter J.M."/>
            <person name="Baker S.C."/>
            <person name="Pink R."/>
            <person name="Carter D.R."/>
            <person name="Collins A."/>
            <person name="Tomlin J."/>
            <person name="Gibbs M."/>
            <person name="Breuker C.J."/>
        </authorList>
    </citation>
    <scope>NUCLEOTIDE SEQUENCE</scope>
    <source>
        <tissue evidence="2">Ovary</tissue>
    </source>
</reference>
<dbReference type="EMBL" id="GAIX01008005">
    <property type="protein sequence ID" value="JAA84555.1"/>
    <property type="molecule type" value="Transcribed_RNA"/>
</dbReference>
<evidence type="ECO:0000256" key="1">
    <source>
        <dbReference type="SAM" id="SignalP"/>
    </source>
</evidence>
<proteinExistence type="predicted"/>
<keyword evidence="1" id="KW-0732">Signal</keyword>
<dbReference type="AlphaFoldDB" id="S4PC58"/>